<dbReference type="InterPro" id="IPR004533">
    <property type="entry name" value="CDP-diaglyc--ser_O-PTrfase"/>
</dbReference>
<feature type="transmembrane region" description="Helical" evidence="16">
    <location>
        <begin position="235"/>
        <end position="261"/>
    </location>
</feature>
<sequence length="326" mass="35251">MSDDQSSRWRRPSGRRPFDRWRLVAPSGVEVVSLRQLRPKERLRLVSPSIFTTLNMFSGLSCVLLAFRGHYREAAVLIAVSILMDIADGFVARKVGATSPFGIQLDSLADLISFGIAPAVLIHTWALPTWPFLAWVAACLWLACAAFRLARFNVTTDPTADKRYFIGLPSPGAAAVVMATIFALDTPEIGPDPAKFALPVAISAIPAVLMVTTIRFRSFRHLLQPRTRHARLVSLGVLAAVLIGLVVAPGLTGLAIAYGYVLQAPLGVLTAPLRRRLWGPESIAPPRTRLRSVFLGVIDDDGLDDPVGEECHGADAPAPRHTAGAE</sequence>
<evidence type="ECO:0000313" key="18">
    <source>
        <dbReference type="Proteomes" id="UP000013167"/>
    </source>
</evidence>
<keyword evidence="12" id="KW-0594">Phospholipid biosynthesis</keyword>
<dbReference type="GO" id="GO:0008654">
    <property type="term" value="P:phospholipid biosynthetic process"/>
    <property type="evidence" value="ECO:0007669"/>
    <property type="project" value="UniProtKB-KW"/>
</dbReference>
<keyword evidence="7 15" id="KW-0808">Transferase</keyword>
<comment type="similarity">
    <text evidence="3 15">Belongs to the CDP-alcohol phosphatidyltransferase class-I family.</text>
</comment>
<comment type="catalytic activity">
    <reaction evidence="1">
        <text>a CDP-1,2-diacyl-sn-glycerol + L-serine = a 1,2-diacyl-sn-glycero-3-phospho-L-serine + CMP + H(+)</text>
        <dbReference type="Rhea" id="RHEA:16913"/>
        <dbReference type="ChEBI" id="CHEBI:15378"/>
        <dbReference type="ChEBI" id="CHEBI:33384"/>
        <dbReference type="ChEBI" id="CHEBI:57262"/>
        <dbReference type="ChEBI" id="CHEBI:58332"/>
        <dbReference type="ChEBI" id="CHEBI:60377"/>
        <dbReference type="EC" id="2.7.8.8"/>
    </reaction>
</comment>
<evidence type="ECO:0000256" key="7">
    <source>
        <dbReference type="ARBA" id="ARBA00022679"/>
    </source>
</evidence>
<dbReference type="GO" id="GO:0016020">
    <property type="term" value="C:membrane"/>
    <property type="evidence" value="ECO:0007669"/>
    <property type="project" value="InterPro"/>
</dbReference>
<evidence type="ECO:0000256" key="8">
    <source>
        <dbReference type="ARBA" id="ARBA00022692"/>
    </source>
</evidence>
<evidence type="ECO:0000313" key="17">
    <source>
        <dbReference type="EMBL" id="CCH68617.1"/>
    </source>
</evidence>
<dbReference type="HOGENOM" id="CLU_049944_2_0_11"/>
<dbReference type="PANTHER" id="PTHR14269">
    <property type="entry name" value="CDP-DIACYLGLYCEROL--GLYCEROL-3-PHOSPHATE 3-PHOSPHATIDYLTRANSFERASE-RELATED"/>
    <property type="match status" value="1"/>
</dbReference>
<dbReference type="STRING" id="1193181.BN10_1080015"/>
<dbReference type="InterPro" id="IPR050324">
    <property type="entry name" value="CDP-alcohol_PTase-I"/>
</dbReference>
<keyword evidence="11 16" id="KW-0472">Membrane</keyword>
<keyword evidence="18" id="KW-1185">Reference proteome</keyword>
<dbReference type="InterPro" id="IPR048254">
    <property type="entry name" value="CDP_ALCOHOL_P_TRANSF_CS"/>
</dbReference>
<dbReference type="GO" id="GO:0012505">
    <property type="term" value="C:endomembrane system"/>
    <property type="evidence" value="ECO:0007669"/>
    <property type="project" value="UniProtKB-SubCell"/>
</dbReference>
<keyword evidence="13" id="KW-1208">Phospholipid metabolism</keyword>
<feature type="transmembrane region" description="Helical" evidence="16">
    <location>
        <begin position="196"/>
        <end position="214"/>
    </location>
</feature>
<reference evidence="17 18" key="1">
    <citation type="journal article" date="2013" name="ISME J.">
        <title>A metabolic model for members of the genus Tetrasphaera involved in enhanced biological phosphorus removal.</title>
        <authorList>
            <person name="Kristiansen R."/>
            <person name="Nguyen H.T.T."/>
            <person name="Saunders A.M."/>
            <person name="Nielsen J.L."/>
            <person name="Wimmer R."/>
            <person name="Le V.Q."/>
            <person name="McIlroy S.J."/>
            <person name="Petrovski S."/>
            <person name="Seviour R.J."/>
            <person name="Calteau A."/>
            <person name="Nielsen K.L."/>
            <person name="Nielsen P.H."/>
        </authorList>
    </citation>
    <scope>NUCLEOTIDE SEQUENCE [LARGE SCALE GENOMIC DNA]</scope>
    <source>
        <strain evidence="17 18">Lp2</strain>
    </source>
</reference>
<protein>
    <recommendedName>
        <fullName evidence="5">CDP-diacylglycerol--serine O-phosphatidyltransferase</fullName>
        <ecNumber evidence="4">2.7.8.8</ecNumber>
    </recommendedName>
    <alternativeName>
        <fullName evidence="14">Phosphatidylserine synthase</fullName>
    </alternativeName>
</protein>
<evidence type="ECO:0000256" key="11">
    <source>
        <dbReference type="ARBA" id="ARBA00023136"/>
    </source>
</evidence>
<name>N0DXQ0_9MICO</name>
<dbReference type="AlphaFoldDB" id="N0DXQ0"/>
<evidence type="ECO:0000256" key="6">
    <source>
        <dbReference type="ARBA" id="ARBA00022516"/>
    </source>
</evidence>
<accession>N0DXQ0</accession>
<dbReference type="GO" id="GO:0003882">
    <property type="term" value="F:CDP-diacylglycerol-serine O-phosphatidyltransferase activity"/>
    <property type="evidence" value="ECO:0007669"/>
    <property type="project" value="UniProtKB-EC"/>
</dbReference>
<keyword evidence="10" id="KW-0443">Lipid metabolism</keyword>
<dbReference type="Gene3D" id="1.20.120.1760">
    <property type="match status" value="1"/>
</dbReference>
<evidence type="ECO:0000256" key="15">
    <source>
        <dbReference type="RuleBase" id="RU003750"/>
    </source>
</evidence>
<evidence type="ECO:0000256" key="5">
    <source>
        <dbReference type="ARBA" id="ARBA00017171"/>
    </source>
</evidence>
<comment type="caution">
    <text evidence="17">The sequence shown here is derived from an EMBL/GenBank/DDBJ whole genome shotgun (WGS) entry which is preliminary data.</text>
</comment>
<evidence type="ECO:0000256" key="10">
    <source>
        <dbReference type="ARBA" id="ARBA00023098"/>
    </source>
</evidence>
<keyword evidence="6" id="KW-0444">Lipid biosynthesis</keyword>
<comment type="subcellular location">
    <subcellularLocation>
        <location evidence="2">Endomembrane system</location>
        <topology evidence="2">Multi-pass membrane protein</topology>
    </subcellularLocation>
</comment>
<evidence type="ECO:0000256" key="16">
    <source>
        <dbReference type="SAM" id="Phobius"/>
    </source>
</evidence>
<dbReference type="PANTHER" id="PTHR14269:SF61">
    <property type="entry name" value="CDP-DIACYLGLYCEROL--SERINE O-PHOSPHATIDYLTRANSFERASE"/>
    <property type="match status" value="1"/>
</dbReference>
<gene>
    <name evidence="17" type="ORF">BN10_1080015</name>
</gene>
<dbReference type="InterPro" id="IPR000462">
    <property type="entry name" value="CDP-OH_P_trans"/>
</dbReference>
<evidence type="ECO:0000256" key="12">
    <source>
        <dbReference type="ARBA" id="ARBA00023209"/>
    </source>
</evidence>
<evidence type="ECO:0000256" key="13">
    <source>
        <dbReference type="ARBA" id="ARBA00023264"/>
    </source>
</evidence>
<dbReference type="Proteomes" id="UP000013167">
    <property type="component" value="Unassembled WGS sequence"/>
</dbReference>
<evidence type="ECO:0000256" key="9">
    <source>
        <dbReference type="ARBA" id="ARBA00022989"/>
    </source>
</evidence>
<evidence type="ECO:0000256" key="2">
    <source>
        <dbReference type="ARBA" id="ARBA00004127"/>
    </source>
</evidence>
<evidence type="ECO:0000256" key="1">
    <source>
        <dbReference type="ARBA" id="ARBA00000287"/>
    </source>
</evidence>
<evidence type="ECO:0000256" key="3">
    <source>
        <dbReference type="ARBA" id="ARBA00010441"/>
    </source>
</evidence>
<dbReference type="RefSeq" id="WP_010851521.1">
    <property type="nucleotide sequence ID" value="NZ_HF570956.1"/>
</dbReference>
<dbReference type="NCBIfam" id="TIGR00473">
    <property type="entry name" value="pssA"/>
    <property type="match status" value="1"/>
</dbReference>
<keyword evidence="8 16" id="KW-0812">Transmembrane</keyword>
<evidence type="ECO:0000256" key="4">
    <source>
        <dbReference type="ARBA" id="ARBA00013174"/>
    </source>
</evidence>
<organism evidence="17 18">
    <name type="scientific">Phycicoccus elongatus Lp2</name>
    <dbReference type="NCBI Taxonomy" id="1193181"/>
    <lineage>
        <taxon>Bacteria</taxon>
        <taxon>Bacillati</taxon>
        <taxon>Actinomycetota</taxon>
        <taxon>Actinomycetes</taxon>
        <taxon>Micrococcales</taxon>
        <taxon>Intrasporangiaceae</taxon>
        <taxon>Phycicoccus</taxon>
    </lineage>
</organism>
<evidence type="ECO:0000256" key="14">
    <source>
        <dbReference type="ARBA" id="ARBA00032361"/>
    </source>
</evidence>
<keyword evidence="9 16" id="KW-1133">Transmembrane helix</keyword>
<proteinExistence type="inferred from homology"/>
<dbReference type="Pfam" id="PF01066">
    <property type="entry name" value="CDP-OH_P_transf"/>
    <property type="match status" value="1"/>
</dbReference>
<dbReference type="InterPro" id="IPR043130">
    <property type="entry name" value="CDP-OH_PTrfase_TM_dom"/>
</dbReference>
<dbReference type="EMBL" id="CAIZ01000011">
    <property type="protein sequence ID" value="CCH68617.1"/>
    <property type="molecule type" value="Genomic_DNA"/>
</dbReference>
<feature type="transmembrane region" description="Helical" evidence="16">
    <location>
        <begin position="164"/>
        <end position="184"/>
    </location>
</feature>
<feature type="transmembrane region" description="Helical" evidence="16">
    <location>
        <begin position="132"/>
        <end position="152"/>
    </location>
</feature>
<feature type="transmembrane region" description="Helical" evidence="16">
    <location>
        <begin position="45"/>
        <end position="68"/>
    </location>
</feature>
<dbReference type="eggNOG" id="COG1183">
    <property type="taxonomic scope" value="Bacteria"/>
</dbReference>
<dbReference type="PROSITE" id="PS00379">
    <property type="entry name" value="CDP_ALCOHOL_P_TRANSF"/>
    <property type="match status" value="1"/>
</dbReference>
<dbReference type="EC" id="2.7.8.8" evidence="4"/>